<reference evidence="4 5" key="1">
    <citation type="submission" date="2020-04" db="EMBL/GenBank/DDBJ databases">
        <authorList>
            <person name="Wallbank WR R."/>
            <person name="Pardo Diaz C."/>
            <person name="Kozak K."/>
            <person name="Martin S."/>
            <person name="Jiggins C."/>
            <person name="Moest M."/>
            <person name="Warren A I."/>
            <person name="Byers J.R.P. K."/>
            <person name="Montejo-Kovacevich G."/>
            <person name="Yen C E."/>
        </authorList>
    </citation>
    <scope>NUCLEOTIDE SEQUENCE [LARGE SCALE GENOMIC DNA]</scope>
</reference>
<organism evidence="3 5">
    <name type="scientific">Arctia plantaginis</name>
    <name type="common">Wood tiger moth</name>
    <name type="synonym">Phalaena plantaginis</name>
    <dbReference type="NCBI Taxonomy" id="874455"/>
    <lineage>
        <taxon>Eukaryota</taxon>
        <taxon>Metazoa</taxon>
        <taxon>Ecdysozoa</taxon>
        <taxon>Arthropoda</taxon>
        <taxon>Hexapoda</taxon>
        <taxon>Insecta</taxon>
        <taxon>Pterygota</taxon>
        <taxon>Neoptera</taxon>
        <taxon>Endopterygota</taxon>
        <taxon>Lepidoptera</taxon>
        <taxon>Glossata</taxon>
        <taxon>Ditrysia</taxon>
        <taxon>Noctuoidea</taxon>
        <taxon>Erebidae</taxon>
        <taxon>Arctiinae</taxon>
        <taxon>Arctia</taxon>
    </lineage>
</organism>
<evidence type="ECO:0000313" key="5">
    <source>
        <dbReference type="Proteomes" id="UP000494256"/>
    </source>
</evidence>
<sequence length="76" mass="7876">MFMSPSELGGRGVARERVAGGGGGGGARRREHASAARRAHGAGERLGTRGHERPARGASRTGPAAPLRPRRRVSLP</sequence>
<evidence type="ECO:0000256" key="1">
    <source>
        <dbReference type="SAM" id="MobiDB-lite"/>
    </source>
</evidence>
<protein>
    <submittedName>
        <fullName evidence="3">Uncharacterized protein</fullName>
    </submittedName>
</protein>
<dbReference type="EMBL" id="CADEBD010000297">
    <property type="protein sequence ID" value="CAB3234834.1"/>
    <property type="molecule type" value="Genomic_DNA"/>
</dbReference>
<comment type="caution">
    <text evidence="3">The sequence shown here is derived from an EMBL/GenBank/DDBJ whole genome shotgun (WGS) entry which is preliminary data.</text>
</comment>
<gene>
    <name evidence="2" type="ORF">APLA_LOCUS4643</name>
    <name evidence="3" type="ORF">APLA_LOCUS6726</name>
</gene>
<name>A0A8S0ZT85_ARCPL</name>
<feature type="region of interest" description="Disordered" evidence="1">
    <location>
        <begin position="1"/>
        <end position="76"/>
    </location>
</feature>
<evidence type="ECO:0000313" key="4">
    <source>
        <dbReference type="Proteomes" id="UP000494106"/>
    </source>
</evidence>
<feature type="compositionally biased region" description="Basic and acidic residues" evidence="1">
    <location>
        <begin position="41"/>
        <end position="55"/>
    </location>
</feature>
<keyword evidence="4" id="KW-1185">Reference proteome</keyword>
<evidence type="ECO:0000313" key="2">
    <source>
        <dbReference type="EMBL" id="CAB3231813.1"/>
    </source>
</evidence>
<proteinExistence type="predicted"/>
<evidence type="ECO:0000313" key="3">
    <source>
        <dbReference type="EMBL" id="CAB3234834.1"/>
    </source>
</evidence>
<dbReference type="AlphaFoldDB" id="A0A8S0ZT85"/>
<dbReference type="Proteomes" id="UP000494106">
    <property type="component" value="Unassembled WGS sequence"/>
</dbReference>
<dbReference type="EMBL" id="CADEBC010000473">
    <property type="protein sequence ID" value="CAB3231813.1"/>
    <property type="molecule type" value="Genomic_DNA"/>
</dbReference>
<accession>A0A8S0ZT85</accession>
<feature type="compositionally biased region" description="Basic residues" evidence="1">
    <location>
        <begin position="27"/>
        <end position="40"/>
    </location>
</feature>
<dbReference type="Proteomes" id="UP000494256">
    <property type="component" value="Unassembled WGS sequence"/>
</dbReference>